<dbReference type="PANTHER" id="PTHR34047">
    <property type="entry name" value="NUCLEAR INTRON MATURASE 1, MITOCHONDRIAL-RELATED"/>
    <property type="match status" value="1"/>
</dbReference>
<proteinExistence type="predicted"/>
<accession>A0A4Y7R5M1</accession>
<dbReference type="InterPro" id="IPR043502">
    <property type="entry name" value="DNA/RNA_pol_sf"/>
</dbReference>
<organism evidence="1 2">
    <name type="scientific">Pelotomaculum schinkii</name>
    <dbReference type="NCBI Taxonomy" id="78350"/>
    <lineage>
        <taxon>Bacteria</taxon>
        <taxon>Bacillati</taxon>
        <taxon>Bacillota</taxon>
        <taxon>Clostridia</taxon>
        <taxon>Eubacteriales</taxon>
        <taxon>Desulfotomaculaceae</taxon>
        <taxon>Pelotomaculum</taxon>
    </lineage>
</organism>
<name>A0A4Y7R5M1_9FIRM</name>
<sequence>MAATGQQLNYREPQTETELQVLLDRMYSVTIEAKQNGESPRFKGLLEIISSEVVILTAVHNIKANRGSETPGSDGETMRSILEQDYQDVIARVKDTLMDYHPAPVRRVYIPKPGKTEKRPLGITAAIDKVIQECVRIVIEPILEAQFFAHSYGFRPMRDAHMALARVVEVVHQTGYH</sequence>
<protein>
    <submittedName>
        <fullName evidence="1">Group II intron-encoded protein LtrA</fullName>
    </submittedName>
</protein>
<keyword evidence="2" id="KW-1185">Reference proteome</keyword>
<gene>
    <name evidence="1" type="primary">ltrA_7</name>
    <name evidence="1" type="ORF">Psch_03999</name>
</gene>
<evidence type="ECO:0000313" key="1">
    <source>
        <dbReference type="EMBL" id="TEB04274.1"/>
    </source>
</evidence>
<dbReference type="SUPFAM" id="SSF56672">
    <property type="entry name" value="DNA/RNA polymerases"/>
    <property type="match status" value="1"/>
</dbReference>
<dbReference type="Proteomes" id="UP000298324">
    <property type="component" value="Unassembled WGS sequence"/>
</dbReference>
<dbReference type="InterPro" id="IPR051083">
    <property type="entry name" value="GrpII_Intron_Splice-Mob/Def"/>
</dbReference>
<evidence type="ECO:0000313" key="2">
    <source>
        <dbReference type="Proteomes" id="UP000298324"/>
    </source>
</evidence>
<comment type="caution">
    <text evidence="1">The sequence shown here is derived from an EMBL/GenBank/DDBJ whole genome shotgun (WGS) entry which is preliminary data.</text>
</comment>
<dbReference type="PANTHER" id="PTHR34047:SF8">
    <property type="entry name" value="PROTEIN YKFC"/>
    <property type="match status" value="1"/>
</dbReference>
<dbReference type="RefSeq" id="WP_190259434.1">
    <property type="nucleotide sequence ID" value="NZ_QFGA01000004.1"/>
</dbReference>
<dbReference type="AlphaFoldDB" id="A0A4Y7R5M1"/>
<reference evidence="1 2" key="1">
    <citation type="journal article" date="2018" name="Environ. Microbiol.">
        <title>Novel energy conservation strategies and behaviour of Pelotomaculum schinkii driving syntrophic propionate catabolism.</title>
        <authorList>
            <person name="Hidalgo-Ahumada C.A.P."/>
            <person name="Nobu M.K."/>
            <person name="Narihiro T."/>
            <person name="Tamaki H."/>
            <person name="Liu W.T."/>
            <person name="Kamagata Y."/>
            <person name="Stams A.J.M."/>
            <person name="Imachi H."/>
            <person name="Sousa D.Z."/>
        </authorList>
    </citation>
    <scope>NUCLEOTIDE SEQUENCE [LARGE SCALE GENOMIC DNA]</scope>
    <source>
        <strain evidence="1 2">HH</strain>
    </source>
</reference>
<dbReference type="EMBL" id="QFGA01000004">
    <property type="protein sequence ID" value="TEB04274.1"/>
    <property type="molecule type" value="Genomic_DNA"/>
</dbReference>